<dbReference type="Pfam" id="PF23304">
    <property type="entry name" value="GAE_BBS1"/>
    <property type="match status" value="1"/>
</dbReference>
<evidence type="ECO:0008006" key="5">
    <source>
        <dbReference type="Google" id="ProtNLM"/>
    </source>
</evidence>
<dbReference type="SUPFAM" id="SSF50978">
    <property type="entry name" value="WD40 repeat-like"/>
    <property type="match status" value="1"/>
</dbReference>
<dbReference type="GO" id="GO:0005815">
    <property type="term" value="C:microtubule organizing center"/>
    <property type="evidence" value="ECO:0007669"/>
    <property type="project" value="TreeGrafter"/>
</dbReference>
<evidence type="ECO:0000313" key="4">
    <source>
        <dbReference type="Proteomes" id="UP001162640"/>
    </source>
</evidence>
<evidence type="ECO:0000313" key="3">
    <source>
        <dbReference type="EMBL" id="GMH49392.1"/>
    </source>
</evidence>
<dbReference type="InterPro" id="IPR032728">
    <property type="entry name" value="BBS1_N"/>
</dbReference>
<dbReference type="GO" id="GO:0005113">
    <property type="term" value="F:patched binding"/>
    <property type="evidence" value="ECO:0007669"/>
    <property type="project" value="TreeGrafter"/>
</dbReference>
<dbReference type="InterPro" id="IPR028784">
    <property type="entry name" value="BBS1"/>
</dbReference>
<dbReference type="Proteomes" id="UP001162640">
    <property type="component" value="Unassembled WGS sequence"/>
</dbReference>
<evidence type="ECO:0000259" key="2">
    <source>
        <dbReference type="Pfam" id="PF23304"/>
    </source>
</evidence>
<dbReference type="EMBL" id="BLQM01000009">
    <property type="protein sequence ID" value="GMH49392.1"/>
    <property type="molecule type" value="Genomic_DNA"/>
</dbReference>
<dbReference type="GO" id="GO:0061512">
    <property type="term" value="P:protein localization to cilium"/>
    <property type="evidence" value="ECO:0007669"/>
    <property type="project" value="TreeGrafter"/>
</dbReference>
<accession>A0A9W6Z7B2</accession>
<dbReference type="PANTHER" id="PTHR20870">
    <property type="entry name" value="BARDET-BIEDL SYNDROME 1 PROTEIN"/>
    <property type="match status" value="1"/>
</dbReference>
<feature type="domain" description="Bardet-Biedl syndrome 1 protein GAE" evidence="2">
    <location>
        <begin position="486"/>
        <end position="587"/>
    </location>
</feature>
<dbReference type="InterPro" id="IPR036322">
    <property type="entry name" value="WD40_repeat_dom_sf"/>
</dbReference>
<dbReference type="AlphaFoldDB" id="A0A9W6Z7B2"/>
<proteinExistence type="predicted"/>
<feature type="domain" description="Bardet-Biedl syndrome 1 N-terminal" evidence="1">
    <location>
        <begin position="17"/>
        <end position="266"/>
    </location>
</feature>
<reference evidence="4" key="1">
    <citation type="journal article" date="2023" name="Commun. Biol.">
        <title>Genome analysis of Parmales, the sister group of diatoms, reveals the evolutionary specialization of diatoms from phago-mixotrophs to photoautotrophs.</title>
        <authorList>
            <person name="Ban H."/>
            <person name="Sato S."/>
            <person name="Yoshikawa S."/>
            <person name="Yamada K."/>
            <person name="Nakamura Y."/>
            <person name="Ichinomiya M."/>
            <person name="Sato N."/>
            <person name="Blanc-Mathieu R."/>
            <person name="Endo H."/>
            <person name="Kuwata A."/>
            <person name="Ogata H."/>
        </authorList>
    </citation>
    <scope>NUCLEOTIDE SEQUENCE [LARGE SCALE GENOMIC DNA]</scope>
</reference>
<dbReference type="InterPro" id="IPR056419">
    <property type="entry name" value="GAE_BBS1"/>
</dbReference>
<dbReference type="GO" id="GO:0034464">
    <property type="term" value="C:BBSome"/>
    <property type="evidence" value="ECO:0007669"/>
    <property type="project" value="InterPro"/>
</dbReference>
<dbReference type="GO" id="GO:1905515">
    <property type="term" value="P:non-motile cilium assembly"/>
    <property type="evidence" value="ECO:0007669"/>
    <property type="project" value="InterPro"/>
</dbReference>
<evidence type="ECO:0000259" key="1">
    <source>
        <dbReference type="Pfam" id="PF14779"/>
    </source>
</evidence>
<organism evidence="3 4">
    <name type="scientific">Triparma laevis f. inornata</name>
    <dbReference type="NCBI Taxonomy" id="1714386"/>
    <lineage>
        <taxon>Eukaryota</taxon>
        <taxon>Sar</taxon>
        <taxon>Stramenopiles</taxon>
        <taxon>Ochrophyta</taxon>
        <taxon>Bolidophyceae</taxon>
        <taxon>Parmales</taxon>
        <taxon>Triparmaceae</taxon>
        <taxon>Triparma</taxon>
    </lineage>
</organism>
<sequence length="591" mass="64677">MSSTSAQSTIPRKDGPWLHAWHDPVASIRAKSECVRLVDLNGDSSNILLVADERDKKMRVYKGTSVVSEHQLLDQPVSMCVFYTSDSSSSTPAIGIAGGPYVFIYRHLRPYFKFTLPFVELDPQDESIWAEMDSGNVDAEAGWQMLQQARDSGAVMSSWSLDLLSMEDGNARAQYVAGKRGVEHKQHTVVTCMETLKKDTDAEDAVSSLVIGTENNQILILDPSGAKVICHATLPSTPSILAVTGMYDIEWRIVVACRDGKLYTIKSGEMKGQAVVQGNVIELETQPNALTRIEKSIYVTTMDAQLSCYHIKGRKLFSVALPAPATCMGVAKISRSRVVEALIVSLANGEVRLYNGKHLIHIMQFDDVVVAMRWGQMGREQNSCAFIGRSGSLTLKMMSRQASLEKTGADSGPPAEQDVPLRVPKKTKLYVEQSEREVENAIHMHRVFQRDLCKLRLTTARSYVKIITSGEAGVSMGGGGGGVTNVRLNAQVMGLGPFFKIKLDVTNGGGTPLNNMPVCVSYNPEIYRCEQPSWTVPLLLPNITCTYEVSVRCIHPEGAADAVRIILVNPKSSVPLVSGLVNMPVSELLED</sequence>
<dbReference type="GO" id="GO:0005119">
    <property type="term" value="F:smoothened binding"/>
    <property type="evidence" value="ECO:0007669"/>
    <property type="project" value="TreeGrafter"/>
</dbReference>
<name>A0A9W6Z7B2_9STRA</name>
<dbReference type="PANTHER" id="PTHR20870:SF0">
    <property type="entry name" value="BARDET-BIEDL SYNDROME 1 PROTEIN"/>
    <property type="match status" value="1"/>
</dbReference>
<gene>
    <name evidence="3" type="ORF">TL16_g00503</name>
</gene>
<comment type="caution">
    <text evidence="3">The sequence shown here is derived from an EMBL/GenBank/DDBJ whole genome shotgun (WGS) entry which is preliminary data.</text>
</comment>
<protein>
    <recommendedName>
        <fullName evidence="5">Bardet-Biedl syndrome 1 N-terminal domain-containing protein</fullName>
    </recommendedName>
</protein>
<dbReference type="GO" id="GO:0005930">
    <property type="term" value="C:axoneme"/>
    <property type="evidence" value="ECO:0007669"/>
    <property type="project" value="TreeGrafter"/>
</dbReference>
<dbReference type="Pfam" id="PF14779">
    <property type="entry name" value="BBS1"/>
    <property type="match status" value="1"/>
</dbReference>